<evidence type="ECO:0000313" key="1">
    <source>
        <dbReference type="Proteomes" id="UP000694846"/>
    </source>
</evidence>
<dbReference type="RefSeq" id="XP_025409159.1">
    <property type="nucleotide sequence ID" value="XM_025553374.1"/>
</dbReference>
<sequence length="325" mass="36985">MDLGTEQSNNVECPTCKGLGRIPSYDSTINESELFEDISFLEPKALIQHENRSNSSVTSIGSNLKLLTKMDIESVTDLLPEKAPLDNPKEVIKSILIRIKNTNPEEHKKAIIDAVQVSRYYQSMLKPYMNLINQKIVHFLNSQRTLNVRLACQSAGELFRTMRCTDRPIFDNIVTGLMYRTADKHQNVRMDANWALDKMILNITPVSSIKVIANCHHKNSAVKITQLRLLHRATVLADPMKILIGTGLKESRQLILKNCVVAVEDANSDIRFMSKKLMQLLMNTCNDNFCSALVHDLKWDELRVVEKHLNVEDFKRGAVLKKKNK</sequence>
<accession>A0A8B8FE57</accession>
<dbReference type="OrthoDB" id="63891at2759"/>
<dbReference type="Gene3D" id="1.25.10.10">
    <property type="entry name" value="Leucine-rich Repeat Variant"/>
    <property type="match status" value="1"/>
</dbReference>
<dbReference type="AlphaFoldDB" id="A0A8B8FE57"/>
<dbReference type="GeneID" id="112682694"/>
<organism evidence="1 2">
    <name type="scientific">Sipha flava</name>
    <name type="common">yellow sugarcane aphid</name>
    <dbReference type="NCBI Taxonomy" id="143950"/>
    <lineage>
        <taxon>Eukaryota</taxon>
        <taxon>Metazoa</taxon>
        <taxon>Ecdysozoa</taxon>
        <taxon>Arthropoda</taxon>
        <taxon>Hexapoda</taxon>
        <taxon>Insecta</taxon>
        <taxon>Pterygota</taxon>
        <taxon>Neoptera</taxon>
        <taxon>Paraneoptera</taxon>
        <taxon>Hemiptera</taxon>
        <taxon>Sternorrhyncha</taxon>
        <taxon>Aphidomorpha</taxon>
        <taxon>Aphidoidea</taxon>
        <taxon>Aphididae</taxon>
        <taxon>Sipha</taxon>
    </lineage>
</organism>
<dbReference type="InterPro" id="IPR011989">
    <property type="entry name" value="ARM-like"/>
</dbReference>
<protein>
    <submittedName>
        <fullName evidence="2">Uncharacterized protein LOC112682694</fullName>
    </submittedName>
</protein>
<keyword evidence="1" id="KW-1185">Reference proteome</keyword>
<dbReference type="InterPro" id="IPR016024">
    <property type="entry name" value="ARM-type_fold"/>
</dbReference>
<evidence type="ECO:0000313" key="2">
    <source>
        <dbReference type="RefSeq" id="XP_025409159.1"/>
    </source>
</evidence>
<dbReference type="Proteomes" id="UP000694846">
    <property type="component" value="Unplaced"/>
</dbReference>
<reference evidence="2" key="1">
    <citation type="submission" date="2025-08" db="UniProtKB">
        <authorList>
            <consortium name="RefSeq"/>
        </authorList>
    </citation>
    <scope>IDENTIFICATION</scope>
    <source>
        <tissue evidence="2">Whole body</tissue>
    </source>
</reference>
<gene>
    <name evidence="2" type="primary">LOC112682694</name>
</gene>
<proteinExistence type="predicted"/>
<name>A0A8B8FE57_9HEMI</name>
<dbReference type="SUPFAM" id="SSF48371">
    <property type="entry name" value="ARM repeat"/>
    <property type="match status" value="1"/>
</dbReference>